<reference evidence="5 6" key="1">
    <citation type="journal article" date="2024" name="Nat. Commun.">
        <title>Phylogenomics reveals the evolutionary origins of lichenization in chlorophyte algae.</title>
        <authorList>
            <person name="Puginier C."/>
            <person name="Libourel C."/>
            <person name="Otte J."/>
            <person name="Skaloud P."/>
            <person name="Haon M."/>
            <person name="Grisel S."/>
            <person name="Petersen M."/>
            <person name="Berrin J.G."/>
            <person name="Delaux P.M."/>
            <person name="Dal Grande F."/>
            <person name="Keller J."/>
        </authorList>
    </citation>
    <scope>NUCLEOTIDE SEQUENCE [LARGE SCALE GENOMIC DNA]</scope>
    <source>
        <strain evidence="5 6">SAG 216-7</strain>
    </source>
</reference>
<evidence type="ECO:0000259" key="4">
    <source>
        <dbReference type="PROSITE" id="PS51746"/>
    </source>
</evidence>
<dbReference type="CDD" id="cd00143">
    <property type="entry name" value="PP2Cc"/>
    <property type="match status" value="1"/>
</dbReference>
<accession>A0ABR2YC38</accession>
<comment type="cofactor">
    <cofactor evidence="2">
        <name>Mn(2+)</name>
        <dbReference type="ChEBI" id="CHEBI:29035"/>
    </cofactor>
</comment>
<comment type="catalytic activity">
    <reaction evidence="2">
        <text>O-phospho-L-seryl-[protein] + H2O = L-seryl-[protein] + phosphate</text>
        <dbReference type="Rhea" id="RHEA:20629"/>
        <dbReference type="Rhea" id="RHEA-COMP:9863"/>
        <dbReference type="Rhea" id="RHEA-COMP:11604"/>
        <dbReference type="ChEBI" id="CHEBI:15377"/>
        <dbReference type="ChEBI" id="CHEBI:29999"/>
        <dbReference type="ChEBI" id="CHEBI:43474"/>
        <dbReference type="ChEBI" id="CHEBI:83421"/>
        <dbReference type="EC" id="3.1.3.16"/>
    </reaction>
</comment>
<dbReference type="Gene3D" id="2.60.60.20">
    <property type="entry name" value="PLAT/LH2 domain"/>
    <property type="match status" value="1"/>
</dbReference>
<comment type="similarity">
    <text evidence="2">Belongs to the PP2C family.</text>
</comment>
<evidence type="ECO:0000256" key="2">
    <source>
        <dbReference type="RuleBase" id="RU366020"/>
    </source>
</evidence>
<dbReference type="EC" id="3.1.3.16" evidence="2"/>
<dbReference type="InterPro" id="IPR039123">
    <property type="entry name" value="PPTC7"/>
</dbReference>
<dbReference type="SMART" id="SM00332">
    <property type="entry name" value="PP2Cc"/>
    <property type="match status" value="1"/>
</dbReference>
<keyword evidence="2" id="KW-0479">Metal-binding</keyword>
<proteinExistence type="inferred from homology"/>
<feature type="domain" description="PLAT" evidence="3">
    <location>
        <begin position="80"/>
        <end position="200"/>
    </location>
</feature>
<comment type="caution">
    <text evidence="5">The sequence shown here is derived from an EMBL/GenBank/DDBJ whole genome shotgun (WGS) entry which is preliminary data.</text>
</comment>
<comment type="caution">
    <text evidence="1">Lacks conserved residue(s) required for the propagation of feature annotation.</text>
</comment>
<comment type="cofactor">
    <cofactor evidence="2">
        <name>Mg(2+)</name>
        <dbReference type="ChEBI" id="CHEBI:18420"/>
    </cofactor>
</comment>
<dbReference type="Pfam" id="PF07228">
    <property type="entry name" value="SpoIIE"/>
    <property type="match status" value="1"/>
</dbReference>
<evidence type="ECO:0000313" key="6">
    <source>
        <dbReference type="Proteomes" id="UP001491310"/>
    </source>
</evidence>
<dbReference type="SUPFAM" id="SSF49723">
    <property type="entry name" value="Lipase/lipooxygenase domain (PLAT/LH2 domain)"/>
    <property type="match status" value="1"/>
</dbReference>
<keyword evidence="2" id="KW-0378">Hydrolase</keyword>
<dbReference type="EMBL" id="JALJOT010000016">
    <property type="protein sequence ID" value="KAK9902082.1"/>
    <property type="molecule type" value="Genomic_DNA"/>
</dbReference>
<keyword evidence="2" id="KW-0464">Manganese</keyword>
<keyword evidence="2" id="KW-0460">Magnesium</keyword>
<evidence type="ECO:0000256" key="1">
    <source>
        <dbReference type="PROSITE-ProRule" id="PRU00152"/>
    </source>
</evidence>
<organism evidence="5 6">
    <name type="scientific">Coccomyxa subellipsoidea</name>
    <dbReference type="NCBI Taxonomy" id="248742"/>
    <lineage>
        <taxon>Eukaryota</taxon>
        <taxon>Viridiplantae</taxon>
        <taxon>Chlorophyta</taxon>
        <taxon>core chlorophytes</taxon>
        <taxon>Trebouxiophyceae</taxon>
        <taxon>Trebouxiophyceae incertae sedis</taxon>
        <taxon>Coccomyxaceae</taxon>
        <taxon>Coccomyxa</taxon>
    </lineage>
</organism>
<dbReference type="PROSITE" id="PS51746">
    <property type="entry name" value="PPM_2"/>
    <property type="match status" value="1"/>
</dbReference>
<dbReference type="Gene3D" id="3.60.40.10">
    <property type="entry name" value="PPM-type phosphatase domain"/>
    <property type="match status" value="2"/>
</dbReference>
<protein>
    <recommendedName>
        <fullName evidence="2">Protein phosphatase</fullName>
        <ecNumber evidence="2">3.1.3.16</ecNumber>
    </recommendedName>
</protein>
<dbReference type="Pfam" id="PF01477">
    <property type="entry name" value="PLAT"/>
    <property type="match status" value="1"/>
</dbReference>
<dbReference type="SUPFAM" id="SSF81606">
    <property type="entry name" value="PP2C-like"/>
    <property type="match status" value="1"/>
</dbReference>
<name>A0ABR2YC38_9CHLO</name>
<keyword evidence="6" id="KW-1185">Reference proteome</keyword>
<gene>
    <name evidence="5" type="ORF">WJX75_003598</name>
</gene>
<evidence type="ECO:0000259" key="3">
    <source>
        <dbReference type="PROSITE" id="PS50095"/>
    </source>
</evidence>
<dbReference type="InterPro" id="IPR036392">
    <property type="entry name" value="PLAT/LH2_dom_sf"/>
</dbReference>
<dbReference type="PANTHER" id="PTHR12320:SF1">
    <property type="entry name" value="PROTEIN PHOSPHATASE PTC7 HOMOLOG"/>
    <property type="match status" value="1"/>
</dbReference>
<dbReference type="PROSITE" id="PS50095">
    <property type="entry name" value="PLAT"/>
    <property type="match status" value="1"/>
</dbReference>
<sequence length="488" mass="52240">MLRACRRLLGPSRFPRASSSHVSASVPDLLTWPVPDLLTYELLRLPRASSSLIWLSQFCASPQRLCSSGHAAPEPATHSAVYKVDIVTGTVRGAGTHAPAVVQLVGADGESAEYVLGNDQDEYGFERGTRKIYELDIGSELGTLQRVRVQQVPASVAELGSDWYLDRIEVTGPEGVCWRFPCDAWFGRTEGDDYTGVMERTLTASEVRPAQALQPLAVPLAMAASAVALPHPEKVGAAHPKAVNRKAEGWGGEDAYFCTTAEDGTFALGVADGVYMWKQQGIDSGLFSRSLMTYARQAVLEGERDPVKVLRKAEDGNERDGLKGSSTACVVLIDTIQGQLKSANVGDSGFLVIGRAPDGEQLSVKYHSPQQEHSFGCPYQLGHYEGADSPEDAMLMTVPVAAGDIVVLGSDGLWDNLSDEQVLEEVCASVGAREGASAAAHRLAAAAFRHSLDRHSQTPYSLGASEAFDMVYSGGKMDDITVVAALLK</sequence>
<dbReference type="InterPro" id="IPR001024">
    <property type="entry name" value="PLAT/LH2_dom"/>
</dbReference>
<dbReference type="InterPro" id="IPR036457">
    <property type="entry name" value="PPM-type-like_dom_sf"/>
</dbReference>
<dbReference type="SMART" id="SM00308">
    <property type="entry name" value="LH2"/>
    <property type="match status" value="1"/>
</dbReference>
<dbReference type="SMART" id="SM00331">
    <property type="entry name" value="PP2C_SIG"/>
    <property type="match status" value="1"/>
</dbReference>
<dbReference type="InterPro" id="IPR001932">
    <property type="entry name" value="PPM-type_phosphatase-like_dom"/>
</dbReference>
<dbReference type="Proteomes" id="UP001491310">
    <property type="component" value="Unassembled WGS sequence"/>
</dbReference>
<evidence type="ECO:0000313" key="5">
    <source>
        <dbReference type="EMBL" id="KAK9902082.1"/>
    </source>
</evidence>
<comment type="catalytic activity">
    <reaction evidence="2">
        <text>O-phospho-L-threonyl-[protein] + H2O = L-threonyl-[protein] + phosphate</text>
        <dbReference type="Rhea" id="RHEA:47004"/>
        <dbReference type="Rhea" id="RHEA-COMP:11060"/>
        <dbReference type="Rhea" id="RHEA-COMP:11605"/>
        <dbReference type="ChEBI" id="CHEBI:15377"/>
        <dbReference type="ChEBI" id="CHEBI:30013"/>
        <dbReference type="ChEBI" id="CHEBI:43474"/>
        <dbReference type="ChEBI" id="CHEBI:61977"/>
        <dbReference type="EC" id="3.1.3.16"/>
    </reaction>
</comment>
<dbReference type="PANTHER" id="PTHR12320">
    <property type="entry name" value="PROTEIN PHOSPHATASE 2C"/>
    <property type="match status" value="1"/>
</dbReference>
<feature type="domain" description="PPM-type phosphatase" evidence="4">
    <location>
        <begin position="234"/>
        <end position="487"/>
    </location>
</feature>
<keyword evidence="2" id="KW-0904">Protein phosphatase</keyword>